<keyword evidence="3 4" id="KW-0067">ATP-binding</keyword>
<keyword evidence="7" id="KW-1185">Reference proteome</keyword>
<dbReference type="InterPro" id="IPR040570">
    <property type="entry name" value="LAL_C2"/>
</dbReference>
<dbReference type="Pfam" id="PF18603">
    <property type="entry name" value="LAL_C2"/>
    <property type="match status" value="1"/>
</dbReference>
<dbReference type="EMBL" id="PVTF01000005">
    <property type="protein sequence ID" value="PRY41585.1"/>
    <property type="molecule type" value="Genomic_DNA"/>
</dbReference>
<dbReference type="Pfam" id="PF13535">
    <property type="entry name" value="ATP-grasp_4"/>
    <property type="match status" value="1"/>
</dbReference>
<dbReference type="PANTHER" id="PTHR43585:SF2">
    <property type="entry name" value="ATP-GRASP ENZYME FSQD"/>
    <property type="match status" value="1"/>
</dbReference>
<gene>
    <name evidence="6" type="ORF">CLV43_105343</name>
</gene>
<protein>
    <submittedName>
        <fullName evidence="6">ATP-grasp domain-containing protein</fullName>
    </submittedName>
</protein>
<reference evidence="6 7" key="1">
    <citation type="submission" date="2018-03" db="EMBL/GenBank/DDBJ databases">
        <title>Genomic Encyclopedia of Archaeal and Bacterial Type Strains, Phase II (KMG-II): from individual species to whole genera.</title>
        <authorList>
            <person name="Goeker M."/>
        </authorList>
    </citation>
    <scope>NUCLEOTIDE SEQUENCE [LARGE SCALE GENOMIC DNA]</scope>
    <source>
        <strain evidence="6 7">DSM 44720</strain>
    </source>
</reference>
<dbReference type="SMART" id="SM01209">
    <property type="entry name" value="GARS_A"/>
    <property type="match status" value="1"/>
</dbReference>
<dbReference type="InterPro" id="IPR011761">
    <property type="entry name" value="ATP-grasp"/>
</dbReference>
<evidence type="ECO:0000259" key="5">
    <source>
        <dbReference type="PROSITE" id="PS50975"/>
    </source>
</evidence>
<dbReference type="PANTHER" id="PTHR43585">
    <property type="entry name" value="FUMIPYRROLE BIOSYNTHESIS PROTEIN C"/>
    <property type="match status" value="1"/>
</dbReference>
<comment type="caution">
    <text evidence="6">The sequence shown here is derived from an EMBL/GenBank/DDBJ whole genome shotgun (WGS) entry which is preliminary data.</text>
</comment>
<evidence type="ECO:0000256" key="1">
    <source>
        <dbReference type="ARBA" id="ARBA00022598"/>
    </source>
</evidence>
<dbReference type="Proteomes" id="UP000239494">
    <property type="component" value="Unassembled WGS sequence"/>
</dbReference>
<keyword evidence="2 4" id="KW-0547">Nucleotide-binding</keyword>
<name>A0A2T0T7C7_9PSEU</name>
<dbReference type="Gene3D" id="3.40.50.20">
    <property type="match status" value="1"/>
</dbReference>
<organism evidence="6 7">
    <name type="scientific">Umezawaea tangerina</name>
    <dbReference type="NCBI Taxonomy" id="84725"/>
    <lineage>
        <taxon>Bacteria</taxon>
        <taxon>Bacillati</taxon>
        <taxon>Actinomycetota</taxon>
        <taxon>Actinomycetes</taxon>
        <taxon>Pseudonocardiales</taxon>
        <taxon>Pseudonocardiaceae</taxon>
        <taxon>Umezawaea</taxon>
    </lineage>
</organism>
<dbReference type="RefSeq" id="WP_211304419.1">
    <property type="nucleotide sequence ID" value="NZ_PVTF01000005.1"/>
</dbReference>
<accession>A0A2T0T7C7</accession>
<keyword evidence="1" id="KW-0436">Ligase</keyword>
<dbReference type="SUPFAM" id="SSF56059">
    <property type="entry name" value="Glutathione synthetase ATP-binding domain-like"/>
    <property type="match status" value="1"/>
</dbReference>
<dbReference type="InterPro" id="IPR052032">
    <property type="entry name" value="ATP-dep_AA_Ligase"/>
</dbReference>
<evidence type="ECO:0000256" key="2">
    <source>
        <dbReference type="ARBA" id="ARBA00022741"/>
    </source>
</evidence>
<feature type="domain" description="ATP-grasp" evidence="5">
    <location>
        <begin position="109"/>
        <end position="301"/>
    </location>
</feature>
<proteinExistence type="predicted"/>
<evidence type="ECO:0000313" key="6">
    <source>
        <dbReference type="EMBL" id="PRY41585.1"/>
    </source>
</evidence>
<dbReference type="GO" id="GO:0016874">
    <property type="term" value="F:ligase activity"/>
    <property type="evidence" value="ECO:0007669"/>
    <property type="project" value="UniProtKB-KW"/>
</dbReference>
<evidence type="ECO:0000256" key="3">
    <source>
        <dbReference type="ARBA" id="ARBA00022840"/>
    </source>
</evidence>
<dbReference type="AlphaFoldDB" id="A0A2T0T7C7"/>
<dbReference type="GO" id="GO:0046872">
    <property type="term" value="F:metal ion binding"/>
    <property type="evidence" value="ECO:0007669"/>
    <property type="project" value="InterPro"/>
</dbReference>
<sequence length="397" mass="42941">MKHVLVVGGPSSTLDKLEKLGVRYSMVQIPRMVDERQFRGAARYAVLDYRDHGELSAVARAWHALDPFDATVSFTEYGLEPASRIARDLGIAGDNLRAVLATRDKTRTRALLNEHGLSSVRHRVCATVEDARAFLHELGGGPVVLKPTDGGLSEGVFVVEAEHELDERWAWTSAAASGAVLAEEFLSGPEYSVETISLDGVHEIAMITEKLTTALPRFVELGHQVPARLDPVVRAQVETLILDFLDLIGQTTGPAHTEIRVTATGPKLIESQTRVGGDQVWELCEMVSGVDLMAEGIARQVGLPAPARTPVAPAAAIRFFGYENVRVLDVQDVASAESARGVVRVLCSLEPGQELRSLESSNSRQGYVLCTGDDPEDAIANAEAARRLVRVKAEPLA</sequence>
<dbReference type="PROSITE" id="PS50975">
    <property type="entry name" value="ATP_GRASP"/>
    <property type="match status" value="1"/>
</dbReference>
<dbReference type="GO" id="GO:0005524">
    <property type="term" value="F:ATP binding"/>
    <property type="evidence" value="ECO:0007669"/>
    <property type="project" value="UniProtKB-UniRule"/>
</dbReference>
<evidence type="ECO:0000313" key="7">
    <source>
        <dbReference type="Proteomes" id="UP000239494"/>
    </source>
</evidence>
<dbReference type="Gene3D" id="3.30.470.20">
    <property type="entry name" value="ATP-grasp fold, B domain"/>
    <property type="match status" value="1"/>
</dbReference>
<evidence type="ECO:0000256" key="4">
    <source>
        <dbReference type="PROSITE-ProRule" id="PRU00409"/>
    </source>
</evidence>